<reference evidence="1 2" key="1">
    <citation type="submission" date="2019-05" db="EMBL/GenBank/DDBJ databases">
        <authorList>
            <consortium name="Pathogen Informatics"/>
        </authorList>
    </citation>
    <scope>NUCLEOTIDE SEQUENCE [LARGE SCALE GENOMIC DNA]</scope>
    <source>
        <strain evidence="1 2">NCTC13032</strain>
    </source>
</reference>
<evidence type="ECO:0000313" key="1">
    <source>
        <dbReference type="EMBL" id="VTP76017.1"/>
    </source>
</evidence>
<proteinExistence type="predicted"/>
<protein>
    <submittedName>
        <fullName evidence="1">Formate dehydrogenase H</fullName>
        <ecNumber evidence="1">1.2.1.2</ecNumber>
    </submittedName>
</protein>
<keyword evidence="1" id="KW-0560">Oxidoreductase</keyword>
<dbReference type="AlphaFoldDB" id="A0A4U9IDZ6"/>
<dbReference type="EMBL" id="LR590464">
    <property type="protein sequence ID" value="VTP76017.1"/>
    <property type="molecule type" value="Genomic_DNA"/>
</dbReference>
<dbReference type="EC" id="1.2.1.2" evidence="1"/>
<name>A0A4U9IDZ6_9ENTR</name>
<evidence type="ECO:0000313" key="2">
    <source>
        <dbReference type="Proteomes" id="UP000310719"/>
    </source>
</evidence>
<dbReference type="Gene3D" id="3.40.50.740">
    <property type="match status" value="1"/>
</dbReference>
<organism evidence="1 2">
    <name type="scientific">Leclercia adecarboxylata</name>
    <dbReference type="NCBI Taxonomy" id="83655"/>
    <lineage>
        <taxon>Bacteria</taxon>
        <taxon>Pseudomonadati</taxon>
        <taxon>Pseudomonadota</taxon>
        <taxon>Gammaproteobacteria</taxon>
        <taxon>Enterobacterales</taxon>
        <taxon>Enterobacteriaceae</taxon>
        <taxon>Leclercia</taxon>
    </lineage>
</organism>
<accession>A0A4U9IDZ6</accession>
<gene>
    <name evidence="1" type="primary">fdhF_7</name>
    <name evidence="1" type="ORF">NCTC13032_05729</name>
</gene>
<sequence length="103" mass="11769">MGYPMHYDNTQQIWDELRHLCPDFLGATYEKMGRAGLHPVAVPRRVRGRSGDGLPVRKRVLYPNGLGQLYTCDWVAPIDKLTEEYPLVLSTVREVGQLLVPFE</sequence>
<dbReference type="SUPFAM" id="SSF53706">
    <property type="entry name" value="Formate dehydrogenase/DMSO reductase, domains 1-3"/>
    <property type="match status" value="1"/>
</dbReference>
<dbReference type="GO" id="GO:0016491">
    <property type="term" value="F:oxidoreductase activity"/>
    <property type="evidence" value="ECO:0007669"/>
    <property type="project" value="UniProtKB-KW"/>
</dbReference>
<dbReference type="Proteomes" id="UP000310719">
    <property type="component" value="Chromosome"/>
</dbReference>